<accession>A0AAD7C925</accession>
<dbReference type="EMBL" id="JARKIF010000004">
    <property type="protein sequence ID" value="KAJ7641112.1"/>
    <property type="molecule type" value="Genomic_DNA"/>
</dbReference>
<feature type="region of interest" description="Disordered" evidence="1">
    <location>
        <begin position="142"/>
        <end position="177"/>
    </location>
</feature>
<feature type="compositionally biased region" description="Acidic residues" evidence="1">
    <location>
        <begin position="104"/>
        <end position="119"/>
    </location>
</feature>
<keyword evidence="3" id="KW-1185">Reference proteome</keyword>
<comment type="caution">
    <text evidence="2">The sequence shown here is derived from an EMBL/GenBank/DDBJ whole genome shotgun (WGS) entry which is preliminary data.</text>
</comment>
<name>A0AAD7C925_9AGAR</name>
<feature type="compositionally biased region" description="Acidic residues" evidence="1">
    <location>
        <begin position="144"/>
        <end position="173"/>
    </location>
</feature>
<evidence type="ECO:0000313" key="3">
    <source>
        <dbReference type="Proteomes" id="UP001221142"/>
    </source>
</evidence>
<dbReference type="Proteomes" id="UP001221142">
    <property type="component" value="Unassembled WGS sequence"/>
</dbReference>
<organism evidence="2 3">
    <name type="scientific">Roridomyces roridus</name>
    <dbReference type="NCBI Taxonomy" id="1738132"/>
    <lineage>
        <taxon>Eukaryota</taxon>
        <taxon>Fungi</taxon>
        <taxon>Dikarya</taxon>
        <taxon>Basidiomycota</taxon>
        <taxon>Agaricomycotina</taxon>
        <taxon>Agaricomycetes</taxon>
        <taxon>Agaricomycetidae</taxon>
        <taxon>Agaricales</taxon>
        <taxon>Marasmiineae</taxon>
        <taxon>Mycenaceae</taxon>
        <taxon>Roridomyces</taxon>
    </lineage>
</organism>
<feature type="compositionally biased region" description="Polar residues" evidence="1">
    <location>
        <begin position="1"/>
        <end position="10"/>
    </location>
</feature>
<feature type="region of interest" description="Disordered" evidence="1">
    <location>
        <begin position="1"/>
        <end position="122"/>
    </location>
</feature>
<evidence type="ECO:0000313" key="2">
    <source>
        <dbReference type="EMBL" id="KAJ7641112.1"/>
    </source>
</evidence>
<dbReference type="AlphaFoldDB" id="A0AAD7C925"/>
<proteinExistence type="predicted"/>
<protein>
    <submittedName>
        <fullName evidence="2">Uncharacterized protein</fullName>
    </submittedName>
</protein>
<sequence>MSRNTNTTGVRTRAQAKRANQQKNLKNVGAASISAAKVKEGFPTMADSESASTHQASQPAPSRTPPRRTRAQAKVPVSPTIATSPVKEEDDATEEREGALVYEEVLEEEDEENDSDEDSKDVNRCRVMRRVMSNGAIMIQTMVQEDEEDEEDEEEEEEEEEESDEETDSDEDWGSGFRGIKHCRVIQRVKSNGSFIIESTCW</sequence>
<gene>
    <name evidence="2" type="ORF">FB45DRAFT_1021886</name>
</gene>
<evidence type="ECO:0000256" key="1">
    <source>
        <dbReference type="SAM" id="MobiDB-lite"/>
    </source>
</evidence>
<reference evidence="2" key="1">
    <citation type="submission" date="2023-03" db="EMBL/GenBank/DDBJ databases">
        <title>Massive genome expansion in bonnet fungi (Mycena s.s.) driven by repeated elements and novel gene families across ecological guilds.</title>
        <authorList>
            <consortium name="Lawrence Berkeley National Laboratory"/>
            <person name="Harder C.B."/>
            <person name="Miyauchi S."/>
            <person name="Viragh M."/>
            <person name="Kuo A."/>
            <person name="Thoen E."/>
            <person name="Andreopoulos B."/>
            <person name="Lu D."/>
            <person name="Skrede I."/>
            <person name="Drula E."/>
            <person name="Henrissat B."/>
            <person name="Morin E."/>
            <person name="Kohler A."/>
            <person name="Barry K."/>
            <person name="LaButti K."/>
            <person name="Morin E."/>
            <person name="Salamov A."/>
            <person name="Lipzen A."/>
            <person name="Mereny Z."/>
            <person name="Hegedus B."/>
            <person name="Baldrian P."/>
            <person name="Stursova M."/>
            <person name="Weitz H."/>
            <person name="Taylor A."/>
            <person name="Grigoriev I.V."/>
            <person name="Nagy L.G."/>
            <person name="Martin F."/>
            <person name="Kauserud H."/>
        </authorList>
    </citation>
    <scope>NUCLEOTIDE SEQUENCE</scope>
    <source>
        <strain evidence="2">9284</strain>
    </source>
</reference>